<comment type="caution">
    <text evidence="2">The sequence shown here is derived from an EMBL/GenBank/DDBJ whole genome shotgun (WGS) entry which is preliminary data.</text>
</comment>
<feature type="compositionally biased region" description="Basic and acidic residues" evidence="1">
    <location>
        <begin position="105"/>
        <end position="124"/>
    </location>
</feature>
<feature type="region of interest" description="Disordered" evidence="1">
    <location>
        <begin position="1"/>
        <end position="124"/>
    </location>
</feature>
<organism evidence="2 3">
    <name type="scientific">Pontibacter arcticus</name>
    <dbReference type="NCBI Taxonomy" id="2080288"/>
    <lineage>
        <taxon>Bacteria</taxon>
        <taxon>Pseudomonadati</taxon>
        <taxon>Bacteroidota</taxon>
        <taxon>Cytophagia</taxon>
        <taxon>Cytophagales</taxon>
        <taxon>Hymenobacteraceae</taxon>
        <taxon>Pontibacter</taxon>
    </lineage>
</organism>
<dbReference type="EMBL" id="QMDV01000004">
    <property type="protein sequence ID" value="RAU81769.1"/>
    <property type="molecule type" value="Genomic_DNA"/>
</dbReference>
<evidence type="ECO:0000313" key="2">
    <source>
        <dbReference type="EMBL" id="RAU81769.1"/>
    </source>
</evidence>
<gene>
    <name evidence="2" type="ORF">DP923_13795</name>
</gene>
<proteinExistence type="predicted"/>
<sequence length="124" mass="13367">MENIENEEELKNTGGPKNVNSDYNQRVGMGNQPDPSAKRNVAQNGDTERTGQKDQLQNLHIGGNEATGYGANDPKSIESHAQGPGFEFEGSDTAMDDSVSGIRTGDQKFGDDEKTADNADHSRI</sequence>
<protein>
    <submittedName>
        <fullName evidence="2">Uncharacterized protein</fullName>
    </submittedName>
</protein>
<reference evidence="2 3" key="1">
    <citation type="submission" date="2018-06" db="EMBL/GenBank/DDBJ databases">
        <authorList>
            <person name="Liu Z.-W."/>
        </authorList>
    </citation>
    <scope>NUCLEOTIDE SEQUENCE [LARGE SCALE GENOMIC DNA]</scope>
    <source>
        <strain evidence="2 3">2b14</strain>
    </source>
</reference>
<keyword evidence="3" id="KW-1185">Reference proteome</keyword>
<dbReference type="OrthoDB" id="882412at2"/>
<reference evidence="2 3" key="2">
    <citation type="submission" date="2018-07" db="EMBL/GenBank/DDBJ databases">
        <title>Pontibacter sp. 2b14 genomic sequence and assembly.</title>
        <authorList>
            <person name="Du Z.-J."/>
        </authorList>
    </citation>
    <scope>NUCLEOTIDE SEQUENCE [LARGE SCALE GENOMIC DNA]</scope>
    <source>
        <strain evidence="2 3">2b14</strain>
    </source>
</reference>
<dbReference type="RefSeq" id="WP_112306449.1">
    <property type="nucleotide sequence ID" value="NZ_QMDV01000004.1"/>
</dbReference>
<dbReference type="AlphaFoldDB" id="A0A364RBW5"/>
<evidence type="ECO:0000313" key="3">
    <source>
        <dbReference type="Proteomes" id="UP000251692"/>
    </source>
</evidence>
<accession>A0A364RBW5</accession>
<dbReference type="Proteomes" id="UP000251692">
    <property type="component" value="Unassembled WGS sequence"/>
</dbReference>
<evidence type="ECO:0000256" key="1">
    <source>
        <dbReference type="SAM" id="MobiDB-lite"/>
    </source>
</evidence>
<name>A0A364RBW5_9BACT</name>